<evidence type="ECO:0000256" key="1">
    <source>
        <dbReference type="SAM" id="MobiDB-lite"/>
    </source>
</evidence>
<organism evidence="3 4">
    <name type="scientific">Pseudopedobacter saltans</name>
    <dbReference type="NCBI Taxonomy" id="151895"/>
    <lineage>
        <taxon>Bacteria</taxon>
        <taxon>Pseudomonadati</taxon>
        <taxon>Bacteroidota</taxon>
        <taxon>Sphingobacteriia</taxon>
        <taxon>Sphingobacteriales</taxon>
        <taxon>Sphingobacteriaceae</taxon>
        <taxon>Pseudopedobacter</taxon>
    </lineage>
</organism>
<keyword evidence="2" id="KW-1133">Transmembrane helix</keyword>
<feature type="compositionally biased region" description="Low complexity" evidence="1">
    <location>
        <begin position="1"/>
        <end position="18"/>
    </location>
</feature>
<keyword evidence="2" id="KW-0812">Transmembrane</keyword>
<dbReference type="InterPro" id="IPR025738">
    <property type="entry name" value="BatD"/>
</dbReference>
<name>A0A2W5GV87_9SPHI</name>
<gene>
    <name evidence="3" type="ORF">DI598_07100</name>
</gene>
<dbReference type="Pfam" id="PF13584">
    <property type="entry name" value="BatD"/>
    <property type="match status" value="1"/>
</dbReference>
<feature type="transmembrane region" description="Helical" evidence="2">
    <location>
        <begin position="310"/>
        <end position="335"/>
    </location>
</feature>
<evidence type="ECO:0000313" key="3">
    <source>
        <dbReference type="EMBL" id="PZP49756.1"/>
    </source>
</evidence>
<dbReference type="EMBL" id="QFOI01000096">
    <property type="protein sequence ID" value="PZP49756.1"/>
    <property type="molecule type" value="Genomic_DNA"/>
</dbReference>
<dbReference type="Proteomes" id="UP000249645">
    <property type="component" value="Unassembled WGS sequence"/>
</dbReference>
<dbReference type="AlphaFoldDB" id="A0A2W5GV87"/>
<evidence type="ECO:0000313" key="4">
    <source>
        <dbReference type="Proteomes" id="UP000249645"/>
    </source>
</evidence>
<evidence type="ECO:0000256" key="2">
    <source>
        <dbReference type="SAM" id="Phobius"/>
    </source>
</evidence>
<dbReference type="PANTHER" id="PTHR40940:SF2">
    <property type="entry name" value="BATD"/>
    <property type="match status" value="1"/>
</dbReference>
<accession>A0A2W5GV87</accession>
<feature type="compositionally biased region" description="Basic and acidic residues" evidence="1">
    <location>
        <begin position="349"/>
        <end position="370"/>
    </location>
</feature>
<protein>
    <recommendedName>
        <fullName evidence="5">Protein BatD</fullName>
    </recommendedName>
</protein>
<feature type="region of interest" description="Disordered" evidence="1">
    <location>
        <begin position="1"/>
        <end position="32"/>
    </location>
</feature>
<keyword evidence="2" id="KW-0472">Membrane</keyword>
<sequence length="493" mass="54070">MPSSGNSSGSSSGLQSLLDQLANGGGDEQETGNVLHRGETIEQKIKDNMFVRATPSKKSVYVGEPFYVTYQLFSALGGQSRVTGQPAFKGVSVLDLTREESQPETVTIGNRKYRSFLIRRVQLTALQPGPISLGTIETSNEIPFSSYDDPYHTQTYTQLIKNQEVTIEAKALPEAGKPTDFSGAIGRFQIHVVPQRISAPAGENNILHVEITGEGNLLPVTLPNIHWPEGVEHYDPKDSQNVDKRRFPVTVSKVFEVPFIGDKQGKVTFAPISFSYFDTETNTYKTIQSDPFTVELTAPLANKPKNDNSFGTGIVTVAKVLGGIVLGILIILLLVKSLKNAKKKPKQSNSDDKKLDESAPWNLDEKKKEPTSIPKDQTPILVKPEEKVEVPQKNFNIELQKIMLATNKSEMYELGSATMKDILATYLEKTNLSKDQLIAQLPQSSSPGKDNVITAVNALQAQLNKGLYSPLFTEADKLSLIDGLNDLLRAVGL</sequence>
<comment type="caution">
    <text evidence="3">The sequence shown here is derived from an EMBL/GenBank/DDBJ whole genome shotgun (WGS) entry which is preliminary data.</text>
</comment>
<evidence type="ECO:0008006" key="5">
    <source>
        <dbReference type="Google" id="ProtNLM"/>
    </source>
</evidence>
<feature type="region of interest" description="Disordered" evidence="1">
    <location>
        <begin position="343"/>
        <end position="377"/>
    </location>
</feature>
<proteinExistence type="predicted"/>
<dbReference type="PANTHER" id="PTHR40940">
    <property type="entry name" value="PROTEIN BATD-RELATED"/>
    <property type="match status" value="1"/>
</dbReference>
<reference evidence="3 4" key="1">
    <citation type="submission" date="2017-11" db="EMBL/GenBank/DDBJ databases">
        <title>Infants hospitalized years apart are colonized by the same room-sourced microbial strains.</title>
        <authorList>
            <person name="Brooks B."/>
            <person name="Olm M.R."/>
            <person name="Firek B.A."/>
            <person name="Baker R."/>
            <person name="Thomas B.C."/>
            <person name="Morowitz M.J."/>
            <person name="Banfield J.F."/>
        </authorList>
    </citation>
    <scope>NUCLEOTIDE SEQUENCE [LARGE SCALE GENOMIC DNA]</scope>
    <source>
        <strain evidence="3">S2_009_000_R2_76</strain>
    </source>
</reference>